<organism evidence="1 2">
    <name type="scientific">Zalaria obscura</name>
    <dbReference type="NCBI Taxonomy" id="2024903"/>
    <lineage>
        <taxon>Eukaryota</taxon>
        <taxon>Fungi</taxon>
        <taxon>Dikarya</taxon>
        <taxon>Ascomycota</taxon>
        <taxon>Pezizomycotina</taxon>
        <taxon>Dothideomycetes</taxon>
        <taxon>Dothideomycetidae</taxon>
        <taxon>Dothideales</taxon>
        <taxon>Zalariaceae</taxon>
        <taxon>Zalaria</taxon>
    </lineage>
</organism>
<dbReference type="Proteomes" id="UP001320706">
    <property type="component" value="Unassembled WGS sequence"/>
</dbReference>
<keyword evidence="2" id="KW-1185">Reference proteome</keyword>
<sequence>MVHSDQASWTTDRCWARKCSLLETLEIYKNRREVLSWSDTRTRQLALWLAGSSDPICCTFAQMISFRVLSLTNPPTLQLLPSDILIPEDTHDLASQRQGLLHVLCGEDILRYVNPPQGRGRTNPLRVIVDPDTA</sequence>
<name>A0ACC3S5N5_9PEZI</name>
<dbReference type="EMBL" id="JAMKPW020000041">
    <property type="protein sequence ID" value="KAK8196689.1"/>
    <property type="molecule type" value="Genomic_DNA"/>
</dbReference>
<comment type="caution">
    <text evidence="1">The sequence shown here is derived from an EMBL/GenBank/DDBJ whole genome shotgun (WGS) entry which is preliminary data.</text>
</comment>
<evidence type="ECO:0000313" key="2">
    <source>
        <dbReference type="Proteomes" id="UP001320706"/>
    </source>
</evidence>
<protein>
    <submittedName>
        <fullName evidence="1">Uncharacterized protein</fullName>
    </submittedName>
</protein>
<accession>A0ACC3S5N5</accession>
<reference evidence="1" key="1">
    <citation type="submission" date="2024-02" db="EMBL/GenBank/DDBJ databases">
        <title>Metagenome Assembled Genome of Zalaria obscura JY119.</title>
        <authorList>
            <person name="Vighnesh L."/>
            <person name="Jagadeeshwari U."/>
            <person name="Venkata Ramana C."/>
            <person name="Sasikala C."/>
        </authorList>
    </citation>
    <scope>NUCLEOTIDE SEQUENCE</scope>
    <source>
        <strain evidence="1">JY119</strain>
    </source>
</reference>
<gene>
    <name evidence="1" type="ORF">M8818_006856</name>
</gene>
<proteinExistence type="predicted"/>
<evidence type="ECO:0000313" key="1">
    <source>
        <dbReference type="EMBL" id="KAK8196689.1"/>
    </source>
</evidence>